<dbReference type="GO" id="GO:0031411">
    <property type="term" value="C:gas vesicle"/>
    <property type="evidence" value="ECO:0007669"/>
    <property type="project" value="UniProtKB-SubCell"/>
</dbReference>
<dbReference type="PANTHER" id="PTHR36852:SF1">
    <property type="entry name" value="PROTEIN GVPL 2"/>
    <property type="match status" value="1"/>
</dbReference>
<name>A0A6C0URV8_9EURY</name>
<comment type="subcellular location">
    <subcellularLocation>
        <location evidence="2">Gas vesicle</location>
    </subcellularLocation>
</comment>
<keyword evidence="1" id="KW-0304">Gas vesicle</keyword>
<dbReference type="EMBL" id="CP048739">
    <property type="protein sequence ID" value="QIB75678.1"/>
    <property type="molecule type" value="Genomic_DNA"/>
</dbReference>
<evidence type="ECO:0000256" key="2">
    <source>
        <dbReference type="ARBA" id="ARBA00035108"/>
    </source>
</evidence>
<evidence type="ECO:0000313" key="4">
    <source>
        <dbReference type="EMBL" id="QIB75678.1"/>
    </source>
</evidence>
<dbReference type="GeneID" id="44080963"/>
<evidence type="ECO:0000313" key="5">
    <source>
        <dbReference type="Proteomes" id="UP000465846"/>
    </source>
</evidence>
<evidence type="ECO:0000256" key="3">
    <source>
        <dbReference type="ARBA" id="ARBA00035643"/>
    </source>
</evidence>
<dbReference type="InterPro" id="IPR009430">
    <property type="entry name" value="GvpL/GvpF"/>
</dbReference>
<reference evidence="4 5" key="1">
    <citation type="submission" date="2020-02" db="EMBL/GenBank/DDBJ databases">
        <title>Whole genome sequence of Halogeometricum borinquense strain wsp4.</title>
        <authorList>
            <person name="Verma D.K."/>
            <person name="Gopal K."/>
            <person name="Prasad E.S."/>
        </authorList>
    </citation>
    <scope>NUCLEOTIDE SEQUENCE [LARGE SCALE GENOMIC DNA]</scope>
    <source>
        <strain evidence="5">wsp4</strain>
    </source>
</reference>
<gene>
    <name evidence="4" type="ORF">G3I44_16140</name>
</gene>
<sequence>MSDNLYTYGVIEQEDIELEVDGVGEAERVYTVDYRTLSAVVSDIDTTDPERTDEDIEAHNNVLQTVLEYDGGRTIVPMSFGMAFKGARTLKGVLRGARRPLRSALNDIEGTVELGVKIIAPAEDGIPRDEIQADVTDRLSEVSLNETENDLFSDRLIVNKSYLVEREHRDDFDAAIDAIEAAYDDGLRVQYTGPWAPYNFVDIHIGAEKQGGR</sequence>
<dbReference type="AlphaFoldDB" id="A0A6C0URV8"/>
<organism evidence="4 5">
    <name type="scientific">Halogeometricum borinquense</name>
    <dbReference type="NCBI Taxonomy" id="60847"/>
    <lineage>
        <taxon>Archaea</taxon>
        <taxon>Methanobacteriati</taxon>
        <taxon>Methanobacteriota</taxon>
        <taxon>Stenosarchaea group</taxon>
        <taxon>Halobacteria</taxon>
        <taxon>Halobacteriales</taxon>
        <taxon>Haloferacaceae</taxon>
        <taxon>Halogeometricum</taxon>
    </lineage>
</organism>
<protein>
    <submittedName>
        <fullName evidence="4">GvpL/GvpF family gas vesicle protein</fullName>
    </submittedName>
</protein>
<evidence type="ECO:0000256" key="1">
    <source>
        <dbReference type="ARBA" id="ARBA00022987"/>
    </source>
</evidence>
<accession>A0A6C0URV8</accession>
<comment type="similarity">
    <text evidence="3">Belongs to the gas vesicle GvpF/GvpL family.</text>
</comment>
<dbReference type="GO" id="GO:0031412">
    <property type="term" value="P:gas vesicle organization"/>
    <property type="evidence" value="ECO:0007669"/>
    <property type="project" value="InterPro"/>
</dbReference>
<proteinExistence type="inferred from homology"/>
<dbReference type="PANTHER" id="PTHR36852">
    <property type="entry name" value="PROTEIN GVPL 2"/>
    <property type="match status" value="1"/>
</dbReference>
<dbReference type="RefSeq" id="WP_163487431.1">
    <property type="nucleotide sequence ID" value="NZ_CP048739.1"/>
</dbReference>
<dbReference type="Pfam" id="PF06386">
    <property type="entry name" value="GvpL_GvpF"/>
    <property type="match status" value="2"/>
</dbReference>
<dbReference type="Proteomes" id="UP000465846">
    <property type="component" value="Chromosome"/>
</dbReference>